<dbReference type="AlphaFoldDB" id="A0A060Z209"/>
<feature type="non-terminal residue" evidence="1">
    <location>
        <position position="1"/>
    </location>
</feature>
<accession>A0A060Z209</accession>
<dbReference type="Proteomes" id="UP000193380">
    <property type="component" value="Unassembled WGS sequence"/>
</dbReference>
<dbReference type="STRING" id="8022.A0A060Z209"/>
<reference evidence="1" key="1">
    <citation type="journal article" date="2014" name="Nat. Commun.">
        <title>The rainbow trout genome provides novel insights into evolution after whole-genome duplication in vertebrates.</title>
        <authorList>
            <person name="Berthelot C."/>
            <person name="Brunet F."/>
            <person name="Chalopin D."/>
            <person name="Juanchich A."/>
            <person name="Bernard M."/>
            <person name="Noel B."/>
            <person name="Bento P."/>
            <person name="Da Silva C."/>
            <person name="Labadie K."/>
            <person name="Alberti A."/>
            <person name="Aury J.M."/>
            <person name="Louis A."/>
            <person name="Dehais P."/>
            <person name="Bardou P."/>
            <person name="Montfort J."/>
            <person name="Klopp C."/>
            <person name="Cabau C."/>
            <person name="Gaspin C."/>
            <person name="Thorgaard G.H."/>
            <person name="Boussaha M."/>
            <person name="Quillet E."/>
            <person name="Guyomard R."/>
            <person name="Galiana D."/>
            <person name="Bobe J."/>
            <person name="Volff J.N."/>
            <person name="Genet C."/>
            <person name="Wincker P."/>
            <person name="Jaillon O."/>
            <person name="Roest Crollius H."/>
            <person name="Guiguen Y."/>
        </authorList>
    </citation>
    <scope>NUCLEOTIDE SEQUENCE [LARGE SCALE GENOMIC DNA]</scope>
</reference>
<sequence>KSGISHCFQVWSFTLPEDHRCHLVTKLDLHKVQQRHQRHLDTVVPQTGGVLGITPDSVETAKPVLRLCAYHRLPDIDHGQQSWVWMGSSDGLYLVDLGTSELHMTLLFRGMLLPSVCVYFCVCV</sequence>
<reference evidence="1" key="2">
    <citation type="submission" date="2014-03" db="EMBL/GenBank/DDBJ databases">
        <authorList>
            <person name="Genoscope - CEA"/>
        </authorList>
    </citation>
    <scope>NUCLEOTIDE SEQUENCE</scope>
</reference>
<evidence type="ECO:0000313" key="1">
    <source>
        <dbReference type="EMBL" id="CDQ95739.1"/>
    </source>
</evidence>
<dbReference type="EMBL" id="FR922483">
    <property type="protein sequence ID" value="CDQ95739.1"/>
    <property type="molecule type" value="Genomic_DNA"/>
</dbReference>
<protein>
    <submittedName>
        <fullName evidence="1">Uncharacterized protein</fullName>
    </submittedName>
</protein>
<dbReference type="PaxDb" id="8022-A0A060Z209"/>
<gene>
    <name evidence="1" type="ORF">GSONMT00041930001</name>
</gene>
<organism evidence="1 2">
    <name type="scientific">Oncorhynchus mykiss</name>
    <name type="common">Rainbow trout</name>
    <name type="synonym">Salmo gairdneri</name>
    <dbReference type="NCBI Taxonomy" id="8022"/>
    <lineage>
        <taxon>Eukaryota</taxon>
        <taxon>Metazoa</taxon>
        <taxon>Chordata</taxon>
        <taxon>Craniata</taxon>
        <taxon>Vertebrata</taxon>
        <taxon>Euteleostomi</taxon>
        <taxon>Actinopterygii</taxon>
        <taxon>Neopterygii</taxon>
        <taxon>Teleostei</taxon>
        <taxon>Protacanthopterygii</taxon>
        <taxon>Salmoniformes</taxon>
        <taxon>Salmonidae</taxon>
        <taxon>Salmoninae</taxon>
        <taxon>Oncorhynchus</taxon>
    </lineage>
</organism>
<name>A0A060Z209_ONCMY</name>
<proteinExistence type="predicted"/>
<evidence type="ECO:0000313" key="2">
    <source>
        <dbReference type="Proteomes" id="UP000193380"/>
    </source>
</evidence>